<evidence type="ECO:0000313" key="2">
    <source>
        <dbReference type="RefSeq" id="XP_074214287.1"/>
    </source>
</evidence>
<dbReference type="RefSeq" id="XP_074214287.1">
    <property type="nucleotide sequence ID" value="XM_074358186.1"/>
</dbReference>
<dbReference type="Proteomes" id="UP001732780">
    <property type="component" value="Chromosome 35"/>
</dbReference>
<name>A0AC58PWB5_CAMBA</name>
<accession>A0AC58PWB5</accession>
<gene>
    <name evidence="2" type="primary">DCLRE1C</name>
</gene>
<protein>
    <submittedName>
        <fullName evidence="2">Protein artemis isoform X1</fullName>
    </submittedName>
</protein>
<organism evidence="1 2">
    <name type="scientific">Camelus bactrianus</name>
    <name type="common">Bactrian camel</name>
    <dbReference type="NCBI Taxonomy" id="9837"/>
    <lineage>
        <taxon>Eukaryota</taxon>
        <taxon>Metazoa</taxon>
        <taxon>Chordata</taxon>
        <taxon>Craniata</taxon>
        <taxon>Vertebrata</taxon>
        <taxon>Euteleostomi</taxon>
        <taxon>Mammalia</taxon>
        <taxon>Eutheria</taxon>
        <taxon>Laurasiatheria</taxon>
        <taxon>Artiodactyla</taxon>
        <taxon>Tylopoda</taxon>
        <taxon>Camelidae</taxon>
        <taxon>Camelus</taxon>
    </lineage>
</organism>
<evidence type="ECO:0000313" key="1">
    <source>
        <dbReference type="Proteomes" id="UP001732780"/>
    </source>
</evidence>
<keyword evidence="1" id="KW-1185">Reference proteome</keyword>
<sequence length="742" mass="82904">MSEAGKPRDPSSSGGAGRAGPGRRGGARQVQGRGRQEPARPQRAHSPVGRALQGNRRSAVLERLGRPARELADHMKGLRAPTLKRRLECSLKVYLYCSPVTKELLLTNPKYRFWEKRIISIEIETPTQISLVDEASGEKEEIVVTLLPAGHCPGSVMFLFQGNNGTVLYTGDFRLAKGEAARLELLHSGGRVKDIQSVYLDTTFCDPKYYQIPSREECLSGILELVRGWITRSPYHVVWLNCKAAYGYEYLFTNLSEEFGAQVHVDKLDMFRNMPDILHHLTTDRDTQIHACRHPKAEEYFQWNKLPCGITSKNRIPLHTISIKPSTMWFGERTRKTSVIVRTGESSYRACFSFHSSYSEIKDFLSYICPVNVYPNVIPLGTTMDKVKEILKPLCRSSQNIEPKYKPLGKLKRARTIHRDAEEEDSDLFDDPLPIPLRHKVPNQQTYYPEARPMNEVSQNQSEKLTERTGCCKTERMPTSLWADFIDCEESNSESEELETPASAGDMGPVPHPQQKADGEVPQWEVFFKRNDEITDDSLENLPSSTEAGGSQSPKLFSDSDGESTHISSQTSSQSTYISEQGSQGWDSQSDTILLCSQERNCGDLPSLNKGGCIPGIKEHIPASPMEQNVLCPKDMYSDSESRDQDVSIAPSTGEPTALSSGKHMSQEKKPQSLSSNADSQSSSDFEIPSTPEAEQPKREHLQCLYEKLATGESIAVEKSSLHSRATTRKPIQIGSSQNANR</sequence>
<reference evidence="2" key="1">
    <citation type="submission" date="2025-08" db="UniProtKB">
        <authorList>
            <consortium name="RefSeq"/>
        </authorList>
    </citation>
    <scope>IDENTIFICATION</scope>
    <source>
        <tissue evidence="2">Blood</tissue>
    </source>
</reference>
<proteinExistence type="predicted"/>